<dbReference type="GO" id="GO:0070593">
    <property type="term" value="P:dendrite self-avoidance"/>
    <property type="evidence" value="ECO:0007669"/>
    <property type="project" value="TreeGrafter"/>
</dbReference>
<dbReference type="GO" id="GO:0007156">
    <property type="term" value="P:homophilic cell adhesion via plasma membrane adhesion molecules"/>
    <property type="evidence" value="ECO:0007669"/>
    <property type="project" value="TreeGrafter"/>
</dbReference>
<keyword evidence="1" id="KW-0393">Immunoglobulin domain</keyword>
<dbReference type="Proteomes" id="UP000326062">
    <property type="component" value="Chromosome 4"/>
</dbReference>
<keyword evidence="4" id="KW-1185">Reference proteome</keyword>
<dbReference type="Gene3D" id="2.60.40.10">
    <property type="entry name" value="Immunoglobulins"/>
    <property type="match status" value="1"/>
</dbReference>
<dbReference type="PANTHER" id="PTHR10075:SF63">
    <property type="entry name" value="CONTACTIN-4"/>
    <property type="match status" value="1"/>
</dbReference>
<dbReference type="GO" id="GO:0050808">
    <property type="term" value="P:synapse organization"/>
    <property type="evidence" value="ECO:0007669"/>
    <property type="project" value="TreeGrafter"/>
</dbReference>
<dbReference type="GO" id="GO:0045202">
    <property type="term" value="C:synapse"/>
    <property type="evidence" value="ECO:0007669"/>
    <property type="project" value="TreeGrafter"/>
</dbReference>
<evidence type="ECO:0000259" key="2">
    <source>
        <dbReference type="PROSITE" id="PS50835"/>
    </source>
</evidence>
<dbReference type="Pfam" id="PF07679">
    <property type="entry name" value="I-set"/>
    <property type="match status" value="1"/>
</dbReference>
<comment type="caution">
    <text evidence="3">The sequence shown here is derived from an EMBL/GenBank/DDBJ whole genome shotgun (WGS) entry which is preliminary data.</text>
</comment>
<dbReference type="FunFam" id="2.60.40.10:FF:000064">
    <property type="entry name" value="Contactin 1"/>
    <property type="match status" value="1"/>
</dbReference>
<dbReference type="GO" id="GO:0030424">
    <property type="term" value="C:axon"/>
    <property type="evidence" value="ECO:0007669"/>
    <property type="project" value="TreeGrafter"/>
</dbReference>
<dbReference type="InterPro" id="IPR013098">
    <property type="entry name" value="Ig_I-set"/>
</dbReference>
<dbReference type="GO" id="GO:0098632">
    <property type="term" value="F:cell-cell adhesion mediator activity"/>
    <property type="evidence" value="ECO:0007669"/>
    <property type="project" value="TreeGrafter"/>
</dbReference>
<dbReference type="PROSITE" id="PS50835">
    <property type="entry name" value="IG_LIKE"/>
    <property type="match status" value="1"/>
</dbReference>
<name>A0A5N3XWN1_MUNRE</name>
<protein>
    <recommendedName>
        <fullName evidence="2">Ig-like domain-containing protein</fullName>
    </recommendedName>
</protein>
<dbReference type="InterPro" id="IPR036179">
    <property type="entry name" value="Ig-like_dom_sf"/>
</dbReference>
<evidence type="ECO:0000256" key="1">
    <source>
        <dbReference type="ARBA" id="ARBA00023319"/>
    </source>
</evidence>
<evidence type="ECO:0000313" key="4">
    <source>
        <dbReference type="Proteomes" id="UP000326062"/>
    </source>
</evidence>
<organism evidence="3 4">
    <name type="scientific">Muntiacus reevesi</name>
    <name type="common">Reeves' muntjac</name>
    <name type="synonym">Cervus reevesi</name>
    <dbReference type="NCBI Taxonomy" id="9886"/>
    <lineage>
        <taxon>Eukaryota</taxon>
        <taxon>Metazoa</taxon>
        <taxon>Chordata</taxon>
        <taxon>Craniata</taxon>
        <taxon>Vertebrata</taxon>
        <taxon>Euteleostomi</taxon>
        <taxon>Mammalia</taxon>
        <taxon>Eutheria</taxon>
        <taxon>Laurasiatheria</taxon>
        <taxon>Artiodactyla</taxon>
        <taxon>Ruminantia</taxon>
        <taxon>Pecora</taxon>
        <taxon>Cervidae</taxon>
        <taxon>Muntiacinae</taxon>
        <taxon>Muntiacus</taxon>
    </lineage>
</organism>
<dbReference type="SMART" id="SM00408">
    <property type="entry name" value="IGc2"/>
    <property type="match status" value="1"/>
</dbReference>
<dbReference type="InterPro" id="IPR003598">
    <property type="entry name" value="Ig_sub2"/>
</dbReference>
<feature type="domain" description="Ig-like" evidence="2">
    <location>
        <begin position="51"/>
        <end position="136"/>
    </location>
</feature>
<accession>A0A5N3XWN1</accession>
<reference evidence="3 4" key="1">
    <citation type="submission" date="2019-06" db="EMBL/GenBank/DDBJ databases">
        <title>Discovery of a novel chromosome fission-fusion reversal in muntjac.</title>
        <authorList>
            <person name="Mudd A.B."/>
            <person name="Bredeson J.V."/>
            <person name="Baum R."/>
            <person name="Hockemeyer D."/>
            <person name="Rokhsar D.S."/>
        </authorList>
    </citation>
    <scope>NUCLEOTIDE SEQUENCE [LARGE SCALE GENOMIC DNA]</scope>
    <source>
        <strain evidence="3">UCam_UCB_Mr</strain>
        <tissue evidence="3">Fibroblast cell line</tissue>
    </source>
</reference>
<dbReference type="GO" id="GO:0007411">
    <property type="term" value="P:axon guidance"/>
    <property type="evidence" value="ECO:0007669"/>
    <property type="project" value="TreeGrafter"/>
</dbReference>
<dbReference type="InterPro" id="IPR007110">
    <property type="entry name" value="Ig-like_dom"/>
</dbReference>
<gene>
    <name evidence="3" type="ORF">FD755_009423</name>
</gene>
<dbReference type="EMBL" id="VCEB01000004">
    <property type="protein sequence ID" value="KAB0377845.1"/>
    <property type="molecule type" value="Genomic_DNA"/>
</dbReference>
<dbReference type="InterPro" id="IPR013783">
    <property type="entry name" value="Ig-like_fold"/>
</dbReference>
<sequence>MRCVLTNIYVGVCFRSICTLHCCFKSCLLIIPFFELCNDYTLHGPIFIQEPSHVMFPLDSEEKKVKLSCEVKGNPKPHIRWKLNGTDVDIGMDFRYSVVEGSLLINNPNKTQDAGMYQCIATNSFGTIVSREAKLQFACNREISVLNKAFLRDQCKEIEENNRMGKTGDLFKKIGDTKGTFHAKMGSIKDRNGMDLTEAEAIKKRKLSTEKLMLLNYGVGEDS</sequence>
<dbReference type="AlphaFoldDB" id="A0A5N3XWN1"/>
<evidence type="ECO:0000313" key="3">
    <source>
        <dbReference type="EMBL" id="KAB0377845.1"/>
    </source>
</evidence>
<dbReference type="GO" id="GO:0005886">
    <property type="term" value="C:plasma membrane"/>
    <property type="evidence" value="ECO:0007669"/>
    <property type="project" value="TreeGrafter"/>
</dbReference>
<proteinExistence type="predicted"/>
<dbReference type="PANTHER" id="PTHR10075">
    <property type="entry name" value="BASIGIN RELATED"/>
    <property type="match status" value="1"/>
</dbReference>
<dbReference type="SUPFAM" id="SSF48726">
    <property type="entry name" value="Immunoglobulin"/>
    <property type="match status" value="1"/>
</dbReference>